<dbReference type="EMBL" id="NGKB01000007">
    <property type="protein sequence ID" value="RSU14131.1"/>
    <property type="molecule type" value="Genomic_DNA"/>
</dbReference>
<accession>A0A430B1K0</accession>
<dbReference type="CDD" id="cd04301">
    <property type="entry name" value="NAT_SF"/>
    <property type="match status" value="1"/>
</dbReference>
<evidence type="ECO:0000313" key="3">
    <source>
        <dbReference type="Proteomes" id="UP000288028"/>
    </source>
</evidence>
<dbReference type="Pfam" id="PF00583">
    <property type="entry name" value="Acetyltransf_1"/>
    <property type="match status" value="1"/>
</dbReference>
<dbReference type="GO" id="GO:0016747">
    <property type="term" value="F:acyltransferase activity, transferring groups other than amino-acyl groups"/>
    <property type="evidence" value="ECO:0007669"/>
    <property type="project" value="InterPro"/>
</dbReference>
<dbReference type="RefSeq" id="WP_126793889.1">
    <property type="nucleotide sequence ID" value="NZ_CP060720.1"/>
</dbReference>
<dbReference type="OrthoDB" id="6382410at2"/>
<sequence>MNVRLSKINDFEKLNNIQKEVAERLKEKGSKQWNYILEGVEEPVLMSRIKQNEVIILEDNGEVVGLAYLYQEPIFWDKSLWHDDKQEGIYYLHKVAIGNTAKGKKYGNIFLKEIINWVRIQNGKAIRLDCKADISYLNQFYPSAGFDFVAVRKTGHFKELYSDFNLYSYNIS</sequence>
<evidence type="ECO:0000313" key="2">
    <source>
        <dbReference type="EMBL" id="RSU14131.1"/>
    </source>
</evidence>
<dbReference type="Gene3D" id="3.40.630.30">
    <property type="match status" value="1"/>
</dbReference>
<gene>
    <name evidence="2" type="ORF">CBF28_08235</name>
</gene>
<dbReference type="GeneID" id="95580285"/>
<dbReference type="Proteomes" id="UP000288028">
    <property type="component" value="Unassembled WGS sequence"/>
</dbReference>
<dbReference type="AlphaFoldDB" id="A0A430B1K0"/>
<protein>
    <recommendedName>
        <fullName evidence="1">N-acetyltransferase domain-containing protein</fullName>
    </recommendedName>
</protein>
<organism evidence="2 3">
    <name type="scientific">Vagococcus carniphilus</name>
    <dbReference type="NCBI Taxonomy" id="218144"/>
    <lineage>
        <taxon>Bacteria</taxon>
        <taxon>Bacillati</taxon>
        <taxon>Bacillota</taxon>
        <taxon>Bacilli</taxon>
        <taxon>Lactobacillales</taxon>
        <taxon>Enterococcaceae</taxon>
        <taxon>Vagococcus</taxon>
    </lineage>
</organism>
<feature type="domain" description="N-acetyltransferase" evidence="1">
    <location>
        <begin position="1"/>
        <end position="167"/>
    </location>
</feature>
<dbReference type="InterPro" id="IPR000182">
    <property type="entry name" value="GNAT_dom"/>
</dbReference>
<dbReference type="InterPro" id="IPR016181">
    <property type="entry name" value="Acyl_CoA_acyltransferase"/>
</dbReference>
<comment type="caution">
    <text evidence="2">The sequence shown here is derived from an EMBL/GenBank/DDBJ whole genome shotgun (WGS) entry which is preliminary data.</text>
</comment>
<dbReference type="SUPFAM" id="SSF55729">
    <property type="entry name" value="Acyl-CoA N-acyltransferases (Nat)"/>
    <property type="match status" value="1"/>
</dbReference>
<proteinExistence type="predicted"/>
<reference evidence="2 3" key="1">
    <citation type="submission" date="2017-05" db="EMBL/GenBank/DDBJ databases">
        <title>Vagococcus spp. assemblies.</title>
        <authorList>
            <person name="Gulvik C.A."/>
        </authorList>
    </citation>
    <scope>NUCLEOTIDE SEQUENCE [LARGE SCALE GENOMIC DNA]</scope>
    <source>
        <strain evidence="2 3">SS1714</strain>
    </source>
</reference>
<keyword evidence="3" id="KW-1185">Reference proteome</keyword>
<evidence type="ECO:0000259" key="1">
    <source>
        <dbReference type="PROSITE" id="PS51186"/>
    </source>
</evidence>
<dbReference type="PROSITE" id="PS51186">
    <property type="entry name" value="GNAT"/>
    <property type="match status" value="1"/>
</dbReference>
<name>A0A430B1K0_9ENTE</name>